<evidence type="ECO:0000313" key="6">
    <source>
        <dbReference type="Proteomes" id="UP000004207"/>
    </source>
</evidence>
<dbReference type="GO" id="GO:0003995">
    <property type="term" value="F:acyl-CoA dehydrogenase activity"/>
    <property type="evidence" value="ECO:0007669"/>
    <property type="project" value="TreeGrafter"/>
</dbReference>
<feature type="domain" description="Acyl-CoA dehydrogenase C-terminal" evidence="4">
    <location>
        <begin position="340"/>
        <end position="381"/>
    </location>
</feature>
<organism evidence="5 6">
    <name type="scientific">Kingella kingae ATCC 23330</name>
    <dbReference type="NCBI Taxonomy" id="887327"/>
    <lineage>
        <taxon>Bacteria</taxon>
        <taxon>Pseudomonadati</taxon>
        <taxon>Pseudomonadota</taxon>
        <taxon>Betaproteobacteria</taxon>
        <taxon>Neisseriales</taxon>
        <taxon>Neisseriaceae</taxon>
        <taxon>Kingella</taxon>
    </lineage>
</organism>
<dbReference type="HOGENOM" id="CLU_063432_0_0_4"/>
<dbReference type="Gene3D" id="1.10.540.10">
    <property type="entry name" value="Acyl-CoA dehydrogenase/oxidase, N-terminal domain"/>
    <property type="match status" value="1"/>
</dbReference>
<evidence type="ECO:0000259" key="4">
    <source>
        <dbReference type="Pfam" id="PF08028"/>
    </source>
</evidence>
<dbReference type="Proteomes" id="UP000004207">
    <property type="component" value="Unassembled WGS sequence"/>
</dbReference>
<dbReference type="Gene3D" id="1.20.140.10">
    <property type="entry name" value="Butyryl-CoA Dehydrogenase, subunit A, domain 3"/>
    <property type="match status" value="1"/>
</dbReference>
<sequence length="406" mass="44764">MIYKKYFYRKETFNLSVLKAACVQCRLLFLMTFTYRTNIMSQQTLLNQIAELTQREIAPIVQDIDCKGVYPENFMRELGKIGGYQSVGTTEESGNGLGLTTQILVIREVGKVCGATAFSVWCQSACGWYLHQSPNETVKSRYLADVLQGKVLAGTGMSNTVKHLAGIENNFLQVEKVEGGYRINGVLPWVSNLGDTHIWANTAQTADGYVMFITGAEREGVSLNPCPEFCALEGTRTFALKFENVFVPHEDVLAEPAQFEAYIKSIKAGFILLQIGIGAGIIDGCLQEIELANVSNGEVNFYLDNQIDELNERFQVALAKTVKLADEAWAGSTSILETLQTRLAAAELALDAAQSAALHAGAKGYLMRSPVQRRIREAMFVAIVTPATKHLRKEIADLEFTGEFSI</sequence>
<dbReference type="Pfam" id="PF02771">
    <property type="entry name" value="Acyl-CoA_dh_N"/>
    <property type="match status" value="1"/>
</dbReference>
<dbReference type="eggNOG" id="COG1960">
    <property type="taxonomic scope" value="Bacteria"/>
</dbReference>
<dbReference type="SUPFAM" id="SSF47203">
    <property type="entry name" value="Acyl-CoA dehydrogenase C-terminal domain-like"/>
    <property type="match status" value="1"/>
</dbReference>
<dbReference type="STRING" id="504.KKKWG1_1219"/>
<evidence type="ECO:0000313" key="5">
    <source>
        <dbReference type="EMBL" id="EGK10476.1"/>
    </source>
</evidence>
<evidence type="ECO:0000259" key="3">
    <source>
        <dbReference type="Pfam" id="PF02771"/>
    </source>
</evidence>
<dbReference type="InterPro" id="IPR037069">
    <property type="entry name" value="AcylCoA_DH/ox_N_sf"/>
</dbReference>
<dbReference type="InterPro" id="IPR046373">
    <property type="entry name" value="Acyl-CoA_Oxase/DH_mid-dom_sf"/>
</dbReference>
<gene>
    <name evidence="5" type="ORF">HMPREF0476_0630</name>
</gene>
<name>F5S5Z7_KINKI</name>
<dbReference type="InterPro" id="IPR013107">
    <property type="entry name" value="Acyl-CoA_DH_C"/>
</dbReference>
<keyword evidence="6" id="KW-1185">Reference proteome</keyword>
<dbReference type="PANTHER" id="PTHR43884:SF12">
    <property type="entry name" value="ISOVALERYL-COA DEHYDROGENASE, MITOCHONDRIAL-RELATED"/>
    <property type="match status" value="1"/>
</dbReference>
<feature type="transmembrane region" description="Helical" evidence="2">
    <location>
        <begin position="12"/>
        <end position="35"/>
    </location>
</feature>
<dbReference type="PANTHER" id="PTHR43884">
    <property type="entry name" value="ACYL-COA DEHYDROGENASE"/>
    <property type="match status" value="1"/>
</dbReference>
<dbReference type="GO" id="GO:0050660">
    <property type="term" value="F:flavin adenine dinucleotide binding"/>
    <property type="evidence" value="ECO:0007669"/>
    <property type="project" value="InterPro"/>
</dbReference>
<dbReference type="AlphaFoldDB" id="F5S5Z7"/>
<dbReference type="Pfam" id="PF08028">
    <property type="entry name" value="Acyl-CoA_dh_2"/>
    <property type="match status" value="1"/>
</dbReference>
<reference evidence="5 6" key="1">
    <citation type="submission" date="2011-04" db="EMBL/GenBank/DDBJ databases">
        <authorList>
            <person name="Muzny D."/>
            <person name="Qin X."/>
            <person name="Deng J."/>
            <person name="Jiang H."/>
            <person name="Liu Y."/>
            <person name="Qu J."/>
            <person name="Song X.-Z."/>
            <person name="Zhang L."/>
            <person name="Thornton R."/>
            <person name="Coyle M."/>
            <person name="Francisco L."/>
            <person name="Jackson L."/>
            <person name="Javaid M."/>
            <person name="Korchina V."/>
            <person name="Kovar C."/>
            <person name="Mata R."/>
            <person name="Mathew T."/>
            <person name="Ngo R."/>
            <person name="Nguyen L."/>
            <person name="Nguyen N."/>
            <person name="Okwuonu G."/>
            <person name="Ongeri F."/>
            <person name="Pham C."/>
            <person name="Simmons D."/>
            <person name="Wilczek-Boney K."/>
            <person name="Hale W."/>
            <person name="Jakkamsetti A."/>
            <person name="Pham P."/>
            <person name="Ruth R."/>
            <person name="San Lucas F."/>
            <person name="Warren J."/>
            <person name="Zhang J."/>
            <person name="Zhao Z."/>
            <person name="Zhou C."/>
            <person name="Zhu D."/>
            <person name="Lee S."/>
            <person name="Bess C."/>
            <person name="Blankenburg K."/>
            <person name="Forbes L."/>
            <person name="Fu Q."/>
            <person name="Gubbala S."/>
            <person name="Hirani K."/>
            <person name="Jayaseelan J.C."/>
            <person name="Lara F."/>
            <person name="Munidasa M."/>
            <person name="Palculict T."/>
            <person name="Patil S."/>
            <person name="Pu L.-L."/>
            <person name="Saada N."/>
            <person name="Tang L."/>
            <person name="Weissenberger G."/>
            <person name="Zhu Y."/>
            <person name="Hemphill L."/>
            <person name="Shang Y."/>
            <person name="Youmans B."/>
            <person name="Ayvaz T."/>
            <person name="Ross M."/>
            <person name="Santibanez J."/>
            <person name="Aqrawi P."/>
            <person name="Gross S."/>
            <person name="Joshi V."/>
            <person name="Fowler G."/>
            <person name="Nazareth L."/>
            <person name="Reid J."/>
            <person name="Worley K."/>
            <person name="Petrosino J."/>
            <person name="Highlander S."/>
            <person name="Gibbs R."/>
        </authorList>
    </citation>
    <scope>NUCLEOTIDE SEQUENCE [LARGE SCALE GENOMIC DNA]</scope>
    <source>
        <strain evidence="5 6">ATCC 23330</strain>
    </source>
</reference>
<proteinExistence type="predicted"/>
<keyword evidence="2" id="KW-0472">Membrane</keyword>
<keyword evidence="2" id="KW-1133">Transmembrane helix</keyword>
<dbReference type="Gene3D" id="2.40.110.10">
    <property type="entry name" value="Butyryl-CoA Dehydrogenase, subunit A, domain 2"/>
    <property type="match status" value="1"/>
</dbReference>
<keyword evidence="1" id="KW-0560">Oxidoreductase</keyword>
<evidence type="ECO:0000256" key="2">
    <source>
        <dbReference type="SAM" id="Phobius"/>
    </source>
</evidence>
<feature type="domain" description="Acyl-CoA dehydrogenase/oxidase N-terminal" evidence="3">
    <location>
        <begin position="42"/>
        <end position="150"/>
    </location>
</feature>
<protein>
    <submittedName>
        <fullName evidence="5">Acyl-CoA dehydrogenase domain protein</fullName>
    </submittedName>
</protein>
<dbReference type="SUPFAM" id="SSF56645">
    <property type="entry name" value="Acyl-CoA dehydrogenase NM domain-like"/>
    <property type="match status" value="1"/>
</dbReference>
<dbReference type="InterPro" id="IPR013786">
    <property type="entry name" value="AcylCoA_DH/ox_N"/>
</dbReference>
<keyword evidence="2" id="KW-0812">Transmembrane</keyword>
<dbReference type="InterPro" id="IPR009100">
    <property type="entry name" value="AcylCoA_DH/oxidase_NM_dom_sf"/>
</dbReference>
<evidence type="ECO:0000256" key="1">
    <source>
        <dbReference type="ARBA" id="ARBA00023002"/>
    </source>
</evidence>
<accession>F5S5Z7</accession>
<dbReference type="EMBL" id="AFHS01000020">
    <property type="protein sequence ID" value="EGK10476.1"/>
    <property type="molecule type" value="Genomic_DNA"/>
</dbReference>
<dbReference type="InterPro" id="IPR036250">
    <property type="entry name" value="AcylCo_DH-like_C"/>
</dbReference>
<comment type="caution">
    <text evidence="5">The sequence shown here is derived from an EMBL/GenBank/DDBJ whole genome shotgun (WGS) entry which is preliminary data.</text>
</comment>